<organism evidence="3 4">
    <name type="scientific">Mycolicibacter heraklionensis</name>
    <dbReference type="NCBI Taxonomy" id="512402"/>
    <lineage>
        <taxon>Bacteria</taxon>
        <taxon>Bacillati</taxon>
        <taxon>Actinomycetota</taxon>
        <taxon>Actinomycetes</taxon>
        <taxon>Mycobacteriales</taxon>
        <taxon>Mycobacteriaceae</taxon>
        <taxon>Mycolicibacter</taxon>
    </lineage>
</organism>
<evidence type="ECO:0000313" key="3">
    <source>
        <dbReference type="EMBL" id="KLO25956.1"/>
    </source>
</evidence>
<reference evidence="3 4" key="1">
    <citation type="submission" date="2015-05" db="EMBL/GenBank/DDBJ databases">
        <title>Genome sequence of Mycobacterium heraklionense Davo strain.</title>
        <authorList>
            <person name="Greninger A.L."/>
            <person name="Cunningham G."/>
            <person name="Miller S."/>
        </authorList>
    </citation>
    <scope>NUCLEOTIDE SEQUENCE [LARGE SCALE GENOMIC DNA]</scope>
    <source>
        <strain evidence="3 4">Davo</strain>
    </source>
</reference>
<evidence type="ECO:0000256" key="1">
    <source>
        <dbReference type="SAM" id="SignalP"/>
    </source>
</evidence>
<protein>
    <recommendedName>
        <fullName evidence="2">Peptidase C39-like domain-containing protein</fullName>
    </recommendedName>
</protein>
<dbReference type="Proteomes" id="UP000036464">
    <property type="component" value="Unassembled WGS sequence"/>
</dbReference>
<proteinExistence type="predicted"/>
<feature type="chain" id="PRO_5046584593" description="Peptidase C39-like domain-containing protein" evidence="1">
    <location>
        <begin position="31"/>
        <end position="222"/>
    </location>
</feature>
<keyword evidence="4" id="KW-1185">Reference proteome</keyword>
<feature type="domain" description="Peptidase C39-like" evidence="2">
    <location>
        <begin position="90"/>
        <end position="179"/>
    </location>
</feature>
<sequence length="222" mass="23501">MAHMLTTMRSAGAAALITAVAIGVAGPVHADPNGRMYGDPGAAAPYWRYQHQEDCGLMAVADVVGQLTGHEPLQIGIELRGLFTPSSDHQGSVYEFDGTSPQDMVVLLSNYGVTSELTSGNTMTALEQDLAAGHKVIAGLNAETIWNYPAGQGQRSQADHAVVVTGVDTANNVVHLNDSGTPTGRDEQIPMTTFTQAWATGDNLLIVTQATGYRTLPWEPKI</sequence>
<dbReference type="Gene3D" id="3.90.70.10">
    <property type="entry name" value="Cysteine proteinases"/>
    <property type="match status" value="1"/>
</dbReference>
<gene>
    <name evidence="3" type="ORF">ABW16_21110</name>
</gene>
<dbReference type="InterPro" id="IPR039564">
    <property type="entry name" value="Peptidase_C39-like"/>
</dbReference>
<evidence type="ECO:0000259" key="2">
    <source>
        <dbReference type="Pfam" id="PF13529"/>
    </source>
</evidence>
<feature type="signal peptide" evidence="1">
    <location>
        <begin position="1"/>
        <end position="30"/>
    </location>
</feature>
<dbReference type="EMBL" id="LDPO01000026">
    <property type="protein sequence ID" value="KLO25956.1"/>
    <property type="molecule type" value="Genomic_DNA"/>
</dbReference>
<name>A0ABR5FA59_9MYCO</name>
<dbReference type="Pfam" id="PF13529">
    <property type="entry name" value="Peptidase_C39_2"/>
    <property type="match status" value="1"/>
</dbReference>
<accession>A0ABR5FA59</accession>
<evidence type="ECO:0000313" key="4">
    <source>
        <dbReference type="Proteomes" id="UP000036464"/>
    </source>
</evidence>
<keyword evidence="1" id="KW-0732">Signal</keyword>
<comment type="caution">
    <text evidence="3">The sequence shown here is derived from an EMBL/GenBank/DDBJ whole genome shotgun (WGS) entry which is preliminary data.</text>
</comment>